<sequence length="155" mass="17775">MIPKFLAWDKKHNEMIRVVSINFDEKFVRGLAEVESNLDIESSYNFDEIEVLESTGLKDNCGNDIYEGQIVKKINGYRHMMGKRGLTKEEIDTKMANKDISEYELATIERKGAYFGVRHIGSDSVIPLNYNVVTKVEDLEVIGNIYQDAHLLKNN</sequence>
<name>A0AAP7IFB9_9STAP</name>
<accession>A0AAP7IFB9</accession>
<dbReference type="SUPFAM" id="SSF159006">
    <property type="entry name" value="YopX-like"/>
    <property type="match status" value="1"/>
</dbReference>
<evidence type="ECO:0000313" key="2">
    <source>
        <dbReference type="EMBL" id="OEK58838.1"/>
    </source>
</evidence>
<dbReference type="InterPro" id="IPR010024">
    <property type="entry name" value="CHP16711"/>
</dbReference>
<organism evidence="2 3">
    <name type="scientific">Staphylococcus equorum</name>
    <dbReference type="NCBI Taxonomy" id="246432"/>
    <lineage>
        <taxon>Bacteria</taxon>
        <taxon>Bacillati</taxon>
        <taxon>Bacillota</taxon>
        <taxon>Bacilli</taxon>
        <taxon>Bacillales</taxon>
        <taxon>Staphylococcaceae</taxon>
        <taxon>Staphylococcus</taxon>
    </lineage>
</organism>
<reference evidence="3" key="1">
    <citation type="submission" date="2015-11" db="EMBL/GenBank/DDBJ databases">
        <title>Genomic diversity of Staphylococcus saprophyticus strains from urinary tract infections, animal surfaces, and fermented foods.</title>
        <authorList>
            <person name="Wolfe B.E."/>
        </authorList>
    </citation>
    <scope>NUCLEOTIDE SEQUENCE [LARGE SCALE GENOMIC DNA]</scope>
    <source>
        <strain evidence="3">738_7</strain>
    </source>
</reference>
<dbReference type="Gene3D" id="2.30.30.290">
    <property type="entry name" value="YopX-like domains"/>
    <property type="match status" value="1"/>
</dbReference>
<evidence type="ECO:0000313" key="3">
    <source>
        <dbReference type="Proteomes" id="UP000095464"/>
    </source>
</evidence>
<gene>
    <name evidence="2" type="ORF">ASS94_01405</name>
</gene>
<feature type="domain" description="YopX protein" evidence="1">
    <location>
        <begin position="4"/>
        <end position="153"/>
    </location>
</feature>
<dbReference type="NCBIfam" id="TIGR01671">
    <property type="entry name" value="phage_TIGR01671"/>
    <property type="match status" value="1"/>
</dbReference>
<comment type="caution">
    <text evidence="2">The sequence shown here is derived from an EMBL/GenBank/DDBJ whole genome shotgun (WGS) entry which is preliminary data.</text>
</comment>
<proteinExistence type="predicted"/>
<dbReference type="Pfam" id="PF09643">
    <property type="entry name" value="YopX"/>
    <property type="match status" value="1"/>
</dbReference>
<evidence type="ECO:0000259" key="1">
    <source>
        <dbReference type="Pfam" id="PF09643"/>
    </source>
</evidence>
<dbReference type="RefSeq" id="WP_069854414.1">
    <property type="nucleotide sequence ID" value="NZ_LNPX01000005.1"/>
</dbReference>
<dbReference type="Proteomes" id="UP000095464">
    <property type="component" value="Unassembled WGS sequence"/>
</dbReference>
<dbReference type="InterPro" id="IPR019096">
    <property type="entry name" value="YopX_protein"/>
</dbReference>
<dbReference type="AlphaFoldDB" id="A0AAP7IFB9"/>
<dbReference type="InterPro" id="IPR023385">
    <property type="entry name" value="YopX-like_C"/>
</dbReference>
<protein>
    <recommendedName>
        <fullName evidence="1">YopX protein domain-containing protein</fullName>
    </recommendedName>
</protein>
<dbReference type="EMBL" id="LNPX01000005">
    <property type="protein sequence ID" value="OEK58838.1"/>
    <property type="molecule type" value="Genomic_DNA"/>
</dbReference>